<feature type="compositionally biased region" description="Basic residues" evidence="9">
    <location>
        <begin position="12"/>
        <end position="29"/>
    </location>
</feature>
<dbReference type="STRING" id="1963862.B4O97_00480"/>
<dbReference type="InterPro" id="IPR002583">
    <property type="entry name" value="Ribosomal_bS20"/>
</dbReference>
<dbReference type="RefSeq" id="WP_083047228.1">
    <property type="nucleotide sequence ID" value="NZ_CAXXQO010000003.1"/>
</dbReference>
<evidence type="ECO:0000313" key="11">
    <source>
        <dbReference type="Proteomes" id="UP000192343"/>
    </source>
</evidence>
<keyword evidence="11" id="KW-1185">Reference proteome</keyword>
<keyword evidence="6 8" id="KW-0687">Ribonucleoprotein</keyword>
<dbReference type="GO" id="GO:0003735">
    <property type="term" value="F:structural constituent of ribosome"/>
    <property type="evidence" value="ECO:0007669"/>
    <property type="project" value="InterPro"/>
</dbReference>
<dbReference type="Proteomes" id="UP000192343">
    <property type="component" value="Unassembled WGS sequence"/>
</dbReference>
<dbReference type="OrthoDB" id="9808392at2"/>
<dbReference type="SUPFAM" id="SSF46992">
    <property type="entry name" value="Ribosomal protein S20"/>
    <property type="match status" value="1"/>
</dbReference>
<evidence type="ECO:0000256" key="4">
    <source>
        <dbReference type="ARBA" id="ARBA00022884"/>
    </source>
</evidence>
<gene>
    <name evidence="8" type="primary">rpsT</name>
    <name evidence="10" type="ORF">B4O97_00480</name>
</gene>
<dbReference type="EMBL" id="MWQY01000001">
    <property type="protein sequence ID" value="ORC38266.1"/>
    <property type="molecule type" value="Genomic_DNA"/>
</dbReference>
<reference evidence="10 11" key="1">
    <citation type="submission" date="2017-03" db="EMBL/GenBank/DDBJ databases">
        <title>Draft Genome sequence of Marispirochaeta sp. strain JC444.</title>
        <authorList>
            <person name="Shivani Y."/>
            <person name="Subhash Y."/>
            <person name="Sasikala C."/>
            <person name="Ramana C."/>
        </authorList>
    </citation>
    <scope>NUCLEOTIDE SEQUENCE [LARGE SCALE GENOMIC DNA]</scope>
    <source>
        <strain evidence="10 11">JC444</strain>
    </source>
</reference>
<dbReference type="HAMAP" id="MF_00500">
    <property type="entry name" value="Ribosomal_bS20"/>
    <property type="match status" value="1"/>
</dbReference>
<evidence type="ECO:0000256" key="1">
    <source>
        <dbReference type="ARBA" id="ARBA00003134"/>
    </source>
</evidence>
<accession>A0A1Y1S3L8</accession>
<evidence type="ECO:0000256" key="2">
    <source>
        <dbReference type="ARBA" id="ARBA00007634"/>
    </source>
</evidence>
<proteinExistence type="inferred from homology"/>
<dbReference type="InterPro" id="IPR036510">
    <property type="entry name" value="Ribosomal_bS20_sf"/>
</dbReference>
<comment type="caution">
    <text evidence="10">The sequence shown here is derived from an EMBL/GenBank/DDBJ whole genome shotgun (WGS) entry which is preliminary data.</text>
</comment>
<dbReference type="GO" id="GO:0070181">
    <property type="term" value="F:small ribosomal subunit rRNA binding"/>
    <property type="evidence" value="ECO:0007669"/>
    <property type="project" value="TreeGrafter"/>
</dbReference>
<evidence type="ECO:0000256" key="7">
    <source>
        <dbReference type="ARBA" id="ARBA00035136"/>
    </source>
</evidence>
<evidence type="ECO:0000256" key="8">
    <source>
        <dbReference type="HAMAP-Rule" id="MF_00500"/>
    </source>
</evidence>
<keyword evidence="4 8" id="KW-0694">RNA-binding</keyword>
<feature type="region of interest" description="Disordered" evidence="9">
    <location>
        <begin position="1"/>
        <end position="29"/>
    </location>
</feature>
<evidence type="ECO:0000256" key="5">
    <source>
        <dbReference type="ARBA" id="ARBA00022980"/>
    </source>
</evidence>
<evidence type="ECO:0000256" key="3">
    <source>
        <dbReference type="ARBA" id="ARBA00022730"/>
    </source>
</evidence>
<dbReference type="Gene3D" id="1.20.58.110">
    <property type="entry name" value="Ribosomal protein S20"/>
    <property type="match status" value="1"/>
</dbReference>
<dbReference type="GO" id="GO:0006412">
    <property type="term" value="P:translation"/>
    <property type="evidence" value="ECO:0007669"/>
    <property type="project" value="UniProtKB-UniRule"/>
</dbReference>
<dbReference type="NCBIfam" id="TIGR00029">
    <property type="entry name" value="S20"/>
    <property type="match status" value="1"/>
</dbReference>
<protein>
    <recommendedName>
        <fullName evidence="7 8">Small ribosomal subunit protein bS20</fullName>
    </recommendedName>
</protein>
<name>A0A1Y1S3L8_9SPIO</name>
<sequence>MGGSTLPGKGSAAKRHRQSRERRMRNRIRRSSILTAKKNFLKAVRDNDTAEAESRYQTVVKLIDTAAGKGVYHQNTAARKKSRLNKVLKQLKQGSEA</sequence>
<evidence type="ECO:0000256" key="9">
    <source>
        <dbReference type="SAM" id="MobiDB-lite"/>
    </source>
</evidence>
<dbReference type="GO" id="GO:0015935">
    <property type="term" value="C:small ribosomal subunit"/>
    <property type="evidence" value="ECO:0007669"/>
    <property type="project" value="TreeGrafter"/>
</dbReference>
<keyword evidence="5 8" id="KW-0689">Ribosomal protein</keyword>
<evidence type="ECO:0000313" key="10">
    <source>
        <dbReference type="EMBL" id="ORC38266.1"/>
    </source>
</evidence>
<dbReference type="PANTHER" id="PTHR33398">
    <property type="entry name" value="30S RIBOSOMAL PROTEIN S20"/>
    <property type="match status" value="1"/>
</dbReference>
<keyword evidence="3 8" id="KW-0699">rRNA-binding</keyword>
<comment type="similarity">
    <text evidence="2 8">Belongs to the bacterial ribosomal protein bS20 family.</text>
</comment>
<dbReference type="Pfam" id="PF01649">
    <property type="entry name" value="Ribosomal_S20p"/>
    <property type="match status" value="1"/>
</dbReference>
<comment type="function">
    <text evidence="1 8">Binds directly to 16S ribosomal RNA.</text>
</comment>
<evidence type="ECO:0000256" key="6">
    <source>
        <dbReference type="ARBA" id="ARBA00023274"/>
    </source>
</evidence>
<dbReference type="PANTHER" id="PTHR33398:SF1">
    <property type="entry name" value="SMALL RIBOSOMAL SUBUNIT PROTEIN BS20C"/>
    <property type="match status" value="1"/>
</dbReference>
<organism evidence="10 11">
    <name type="scientific">Marispirochaeta aestuarii</name>
    <dbReference type="NCBI Taxonomy" id="1963862"/>
    <lineage>
        <taxon>Bacteria</taxon>
        <taxon>Pseudomonadati</taxon>
        <taxon>Spirochaetota</taxon>
        <taxon>Spirochaetia</taxon>
        <taxon>Spirochaetales</taxon>
        <taxon>Spirochaetaceae</taxon>
        <taxon>Marispirochaeta</taxon>
    </lineage>
</organism>
<dbReference type="AlphaFoldDB" id="A0A1Y1S3L8"/>